<accession>A0ABS5A5G1</accession>
<proteinExistence type="predicted"/>
<feature type="domain" description="Flavodoxin" evidence="1">
    <location>
        <begin position="4"/>
        <end position="140"/>
    </location>
</feature>
<dbReference type="InterPro" id="IPR029039">
    <property type="entry name" value="Flavoprotein-like_sf"/>
</dbReference>
<dbReference type="InterPro" id="IPR026816">
    <property type="entry name" value="Flavodoxin_dom"/>
</dbReference>
<dbReference type="EMBL" id="JAGIOO010000001">
    <property type="protein sequence ID" value="MBP2471832.1"/>
    <property type="molecule type" value="Genomic_DNA"/>
</dbReference>
<dbReference type="EC" id="1.3.5.3" evidence="2"/>
<dbReference type="Proteomes" id="UP001519363">
    <property type="component" value="Unassembled WGS sequence"/>
</dbReference>
<keyword evidence="2" id="KW-0560">Oxidoreductase</keyword>
<keyword evidence="3" id="KW-1185">Reference proteome</keyword>
<dbReference type="RefSeq" id="WP_209706302.1">
    <property type="nucleotide sequence ID" value="NZ_JAGIOO010000001.1"/>
</dbReference>
<evidence type="ECO:0000313" key="3">
    <source>
        <dbReference type="Proteomes" id="UP001519363"/>
    </source>
</evidence>
<comment type="caution">
    <text evidence="2">The sequence shown here is derived from an EMBL/GenBank/DDBJ whole genome shotgun (WGS) entry which is preliminary data.</text>
</comment>
<sequence>MTVLIGYASAHGATRGVAERIGAVLSSRHHPVDVLDLADPVSAGGYSAYVLGSAVHDQAWLESARRFVAVHEAALAARPLWLFSIGMPGTLRPPLNRWARREERHLVGSFRDRVHARDHRLFTGVVVPAQLNRLGRLLFRLAGGRYGDFRDWQAIEAWADGIAEALDQEVTR</sequence>
<organism evidence="2 3">
    <name type="scientific">Crossiella equi</name>
    <dbReference type="NCBI Taxonomy" id="130796"/>
    <lineage>
        <taxon>Bacteria</taxon>
        <taxon>Bacillati</taxon>
        <taxon>Actinomycetota</taxon>
        <taxon>Actinomycetes</taxon>
        <taxon>Pseudonocardiales</taxon>
        <taxon>Pseudonocardiaceae</taxon>
        <taxon>Crossiella</taxon>
    </lineage>
</organism>
<dbReference type="GO" id="GO:0016491">
    <property type="term" value="F:oxidoreductase activity"/>
    <property type="evidence" value="ECO:0007669"/>
    <property type="project" value="UniProtKB-KW"/>
</dbReference>
<dbReference type="Gene3D" id="3.40.50.360">
    <property type="match status" value="1"/>
</dbReference>
<evidence type="ECO:0000313" key="2">
    <source>
        <dbReference type="EMBL" id="MBP2471832.1"/>
    </source>
</evidence>
<evidence type="ECO:0000259" key="1">
    <source>
        <dbReference type="Pfam" id="PF12724"/>
    </source>
</evidence>
<gene>
    <name evidence="2" type="ORF">JOF53_000704</name>
</gene>
<dbReference type="SUPFAM" id="SSF52218">
    <property type="entry name" value="Flavoproteins"/>
    <property type="match status" value="1"/>
</dbReference>
<name>A0ABS5A5G1_9PSEU</name>
<dbReference type="Pfam" id="PF12724">
    <property type="entry name" value="Flavodoxin_5"/>
    <property type="match status" value="1"/>
</dbReference>
<reference evidence="2 3" key="1">
    <citation type="submission" date="2021-03" db="EMBL/GenBank/DDBJ databases">
        <title>Sequencing the genomes of 1000 actinobacteria strains.</title>
        <authorList>
            <person name="Klenk H.-P."/>
        </authorList>
    </citation>
    <scope>NUCLEOTIDE SEQUENCE [LARGE SCALE GENOMIC DNA]</scope>
    <source>
        <strain evidence="2 3">DSM 44580</strain>
    </source>
</reference>
<protein>
    <submittedName>
        <fullName evidence="2">Menaquinone-dependent protoporphyrinogen oxidase</fullName>
        <ecNumber evidence="2">1.3.5.3</ecNumber>
    </submittedName>
</protein>